<evidence type="ECO:0000256" key="4">
    <source>
        <dbReference type="ARBA" id="ARBA00022989"/>
    </source>
</evidence>
<name>A0A8S9YXI7_9TREM</name>
<accession>A0A8S9YXI7</accession>
<feature type="transmembrane region" description="Helical" evidence="6">
    <location>
        <begin position="194"/>
        <end position="217"/>
    </location>
</feature>
<dbReference type="SUPFAM" id="SSF81324">
    <property type="entry name" value="Voltage-gated potassium channels"/>
    <property type="match status" value="1"/>
</dbReference>
<dbReference type="Gene3D" id="1.20.120.350">
    <property type="entry name" value="Voltage-gated potassium channels. Chain C"/>
    <property type="match status" value="1"/>
</dbReference>
<keyword evidence="4 6" id="KW-1133">Transmembrane helix</keyword>
<dbReference type="PROSITE" id="PS00018">
    <property type="entry name" value="EF_HAND_1"/>
    <property type="match status" value="1"/>
</dbReference>
<gene>
    <name evidence="8" type="ORF">EG68_02558</name>
</gene>
<evidence type="ECO:0000256" key="2">
    <source>
        <dbReference type="ARBA" id="ARBA00022692"/>
    </source>
</evidence>
<evidence type="ECO:0000256" key="1">
    <source>
        <dbReference type="ARBA" id="ARBA00004141"/>
    </source>
</evidence>
<proteinExistence type="predicted"/>
<keyword evidence="3" id="KW-0106">Calcium</keyword>
<feature type="transmembrane region" description="Helical" evidence="6">
    <location>
        <begin position="537"/>
        <end position="556"/>
    </location>
</feature>
<feature type="transmembrane region" description="Helical" evidence="6">
    <location>
        <begin position="63"/>
        <end position="83"/>
    </location>
</feature>
<evidence type="ECO:0000256" key="3">
    <source>
        <dbReference type="ARBA" id="ARBA00022837"/>
    </source>
</evidence>
<dbReference type="SUPFAM" id="SSF47473">
    <property type="entry name" value="EF-hand"/>
    <property type="match status" value="1"/>
</dbReference>
<feature type="transmembrane region" description="Helical" evidence="6">
    <location>
        <begin position="267"/>
        <end position="290"/>
    </location>
</feature>
<sequence length="774" mass="89101">MQIPDSIASPVLQEEDDEFLSTRARKFLLSSSLVRDACVSRLQINYKKDLISVKMYERFYSKWAVFLYYTFAIINLGTIFIEYPSVILINKQSPSYQIPLVINFICETYFYYRWYIINEISEKGKWNNLASKASIIILLLMSLDAIVYIVCQHVPNATPVRWSRFLRPILLLTFPENRRLRAAFINLRFTAVDVLPVFCLLLACVGLVSIVAVTAIASQGLKYPNGTPYFTSFTEVFWELYVLTTSANSPDVIIPAYEHNRFYITLYIFVSTVCNWLFLGILTACVYNSYKSHLGESVMSAVSKRKKRLDEAFRLVATHSPTGELGISQGTFMRLMRIAKPGRSEDALRVIFHVLDNNRSGYLSMGEFGRLAEYIRTNLVEVELSRKHFETFVPKFYHLYTSPPFQAFKRVAEHRVIKWFFISLVVANGMTAVLLRNFPTIQETVEWFFTFVFLIELVLNYVTCGGVRFFDDGWNIFDCVIVFGALFSQMLQGGLEAMGIAVIGGITQVLLLIRLLRLLKILSVVPSFKAISNCIMAILPSLSAYAIILLILYYIYACLGMEVFSYFYESPEGHNYTRHNSCHAAALRNTDFARWHYCLFNFNSITESYIILFVITVGNNWQVLADGITRVTSRWARMFFLLIHWTCVLLVLNVILAFIIEAFLIEYDAHATKFEMYIHQRLEELGMDAQTELEKRGIKGYGQPGFHMTHKQLELAFPPNSPAIKAFLLKADVASLEVLMFRMFEREVEDLIANYRSSIQQQYRSHDAYAQLNS</sequence>
<evidence type="ECO:0000256" key="6">
    <source>
        <dbReference type="SAM" id="Phobius"/>
    </source>
</evidence>
<protein>
    <recommendedName>
        <fullName evidence="7">EF-hand domain-containing protein</fullName>
    </recommendedName>
</protein>
<evidence type="ECO:0000256" key="5">
    <source>
        <dbReference type="ARBA" id="ARBA00023136"/>
    </source>
</evidence>
<dbReference type="InterPro" id="IPR002048">
    <property type="entry name" value="EF_hand_dom"/>
</dbReference>
<dbReference type="EMBL" id="JTDE01001023">
    <property type="protein sequence ID" value="KAF7259815.1"/>
    <property type="molecule type" value="Genomic_DNA"/>
</dbReference>
<dbReference type="InterPro" id="IPR011992">
    <property type="entry name" value="EF-hand-dom_pair"/>
</dbReference>
<dbReference type="Gene3D" id="1.10.287.70">
    <property type="match status" value="2"/>
</dbReference>
<keyword evidence="5 6" id="KW-0472">Membrane</keyword>
<dbReference type="InterPro" id="IPR018247">
    <property type="entry name" value="EF_Hand_1_Ca_BS"/>
</dbReference>
<dbReference type="GO" id="GO:0005509">
    <property type="term" value="F:calcium ion binding"/>
    <property type="evidence" value="ECO:0007669"/>
    <property type="project" value="InterPro"/>
</dbReference>
<feature type="transmembrane region" description="Helical" evidence="6">
    <location>
        <begin position="640"/>
        <end position="665"/>
    </location>
</feature>
<dbReference type="PANTHER" id="PTHR46726">
    <property type="entry name" value="TWO PORE CHANNEL 3"/>
    <property type="match status" value="1"/>
</dbReference>
<feature type="transmembrane region" description="Helical" evidence="6">
    <location>
        <begin position="474"/>
        <end position="491"/>
    </location>
</feature>
<dbReference type="OrthoDB" id="10068803at2759"/>
<keyword evidence="2 6" id="KW-0812">Transmembrane</keyword>
<dbReference type="InterPro" id="IPR027359">
    <property type="entry name" value="Volt_channel_dom_sf"/>
</dbReference>
<evidence type="ECO:0000259" key="7">
    <source>
        <dbReference type="PROSITE" id="PS50222"/>
    </source>
</evidence>
<dbReference type="GO" id="GO:0016020">
    <property type="term" value="C:membrane"/>
    <property type="evidence" value="ECO:0007669"/>
    <property type="project" value="UniProtKB-SubCell"/>
</dbReference>
<dbReference type="PANTHER" id="PTHR46726:SF1">
    <property type="entry name" value="TWO-PORE CALCIUM CHANNEL 3"/>
    <property type="match status" value="1"/>
</dbReference>
<dbReference type="GO" id="GO:0005216">
    <property type="term" value="F:monoatomic ion channel activity"/>
    <property type="evidence" value="ECO:0007669"/>
    <property type="project" value="InterPro"/>
</dbReference>
<feature type="domain" description="EF-hand" evidence="7">
    <location>
        <begin position="343"/>
        <end position="378"/>
    </location>
</feature>
<dbReference type="AlphaFoldDB" id="A0A8S9YXI7"/>
<evidence type="ECO:0000313" key="8">
    <source>
        <dbReference type="EMBL" id="KAF7259815.1"/>
    </source>
</evidence>
<comment type="subcellular location">
    <subcellularLocation>
        <location evidence="1">Membrane</location>
        <topology evidence="1">Multi-pass membrane protein</topology>
    </subcellularLocation>
</comment>
<keyword evidence="9" id="KW-1185">Reference proteome</keyword>
<dbReference type="InterPro" id="IPR005821">
    <property type="entry name" value="Ion_trans_dom"/>
</dbReference>
<feature type="transmembrane region" description="Helical" evidence="6">
    <location>
        <begin position="133"/>
        <end position="155"/>
    </location>
</feature>
<dbReference type="PROSITE" id="PS50222">
    <property type="entry name" value="EF_HAND_2"/>
    <property type="match status" value="1"/>
</dbReference>
<dbReference type="Pfam" id="PF00520">
    <property type="entry name" value="Ion_trans"/>
    <property type="match status" value="1"/>
</dbReference>
<feature type="transmembrane region" description="Helical" evidence="6">
    <location>
        <begin position="497"/>
        <end position="516"/>
    </location>
</feature>
<reference evidence="8" key="1">
    <citation type="submission" date="2019-07" db="EMBL/GenBank/DDBJ databases">
        <title>Annotation for the trematode Paragonimus miyazaki's.</title>
        <authorList>
            <person name="Choi Y.-J."/>
        </authorList>
    </citation>
    <scope>NUCLEOTIDE SEQUENCE</scope>
    <source>
        <strain evidence="8">Japan</strain>
    </source>
</reference>
<evidence type="ECO:0000313" key="9">
    <source>
        <dbReference type="Proteomes" id="UP000822476"/>
    </source>
</evidence>
<feature type="transmembrane region" description="Helical" evidence="6">
    <location>
        <begin position="416"/>
        <end position="435"/>
    </location>
</feature>
<comment type="caution">
    <text evidence="8">The sequence shown here is derived from an EMBL/GenBank/DDBJ whole genome shotgun (WGS) entry which is preliminary data.</text>
</comment>
<dbReference type="Proteomes" id="UP000822476">
    <property type="component" value="Unassembled WGS sequence"/>
</dbReference>
<organism evidence="8 9">
    <name type="scientific">Paragonimus skrjabini miyazakii</name>
    <dbReference type="NCBI Taxonomy" id="59628"/>
    <lineage>
        <taxon>Eukaryota</taxon>
        <taxon>Metazoa</taxon>
        <taxon>Spiralia</taxon>
        <taxon>Lophotrochozoa</taxon>
        <taxon>Platyhelminthes</taxon>
        <taxon>Trematoda</taxon>
        <taxon>Digenea</taxon>
        <taxon>Plagiorchiida</taxon>
        <taxon>Troglotremata</taxon>
        <taxon>Troglotrematidae</taxon>
        <taxon>Paragonimus</taxon>
    </lineage>
</organism>
<feature type="transmembrane region" description="Helical" evidence="6">
    <location>
        <begin position="447"/>
        <end position="467"/>
    </location>
</feature>